<evidence type="ECO:0000256" key="2">
    <source>
        <dbReference type="ARBA" id="ARBA00004604"/>
    </source>
</evidence>
<feature type="compositionally biased region" description="Acidic residues" evidence="10">
    <location>
        <begin position="876"/>
        <end position="885"/>
    </location>
</feature>
<proteinExistence type="inferred from homology"/>
<dbReference type="PANTHER" id="PTHR12860">
    <property type="entry name" value="SIGNAL RECOGNITION PARTICLE 68 KDA PROTEIN"/>
    <property type="match status" value="1"/>
</dbReference>
<feature type="compositionally biased region" description="Basic residues" evidence="10">
    <location>
        <begin position="516"/>
        <end position="563"/>
    </location>
</feature>
<evidence type="ECO:0000313" key="11">
    <source>
        <dbReference type="EMBL" id="KAK0523833.1"/>
    </source>
</evidence>
<feature type="region of interest" description="Disordered" evidence="10">
    <location>
        <begin position="378"/>
        <end position="409"/>
    </location>
</feature>
<dbReference type="PANTHER" id="PTHR12860:SF0">
    <property type="entry name" value="SIGNAL RECOGNITION PARTICLE SUBUNIT SRP68"/>
    <property type="match status" value="1"/>
</dbReference>
<reference evidence="11" key="1">
    <citation type="journal article" date="2023" name="PhytoFront">
        <title>Draft Genome Resources of Seven Strains of Tilletia horrida, Causal Agent of Kernel Smut of Rice.</title>
        <authorList>
            <person name="Khanal S."/>
            <person name="Antony Babu S."/>
            <person name="Zhou X.G."/>
        </authorList>
    </citation>
    <scope>NUCLEOTIDE SEQUENCE</scope>
    <source>
        <strain evidence="11">TX3</strain>
    </source>
</reference>
<feature type="region of interest" description="Disordered" evidence="10">
    <location>
        <begin position="846"/>
        <end position="902"/>
    </location>
</feature>
<dbReference type="InterPro" id="IPR034652">
    <property type="entry name" value="SRP68-RBD"/>
</dbReference>
<keyword evidence="12" id="KW-1185">Reference proteome</keyword>
<name>A0AAN6G6Q6_9BASI</name>
<keyword evidence="4" id="KW-0963">Cytoplasm</keyword>
<evidence type="ECO:0000256" key="1">
    <source>
        <dbReference type="ARBA" id="ARBA00004496"/>
    </source>
</evidence>
<keyword evidence="5" id="KW-0694">RNA-binding</keyword>
<dbReference type="GO" id="GO:0005786">
    <property type="term" value="C:signal recognition particle, endoplasmic reticulum targeting"/>
    <property type="evidence" value="ECO:0007669"/>
    <property type="project" value="UniProtKB-KW"/>
</dbReference>
<sequence length="902" mass="97577">MEVDLANAGAATLADGALSFGLLQVVSEARNEHGLRHHDYKAYREFCTKKVHRLRRGERITHADEKHAAAAKQSKPVAGGKKRKAAGKGRRVRQTPASQAAAAKSQGPNVFTPKVIKAESITSERPALLLLFEAERAWAHSQEYRNASFDNEEDGKLRKVGLNRLKRAVQWADELIGLLRALPEAAVDAQLVAEAVAYRTMLEGIRLFDRGNDASQEPALVQFCVARVLLNTIAEQSPTSRREALAFTFIDQGEAPLRFCAYQLGLTSDGSNLDALASQRASSEVCEQVYPGYAAIVGRLQKDNEARLQAGGQQKRTIKVEWHGRELSIRNPDLLEAVARFQSEQEHLTDMLGAAKATGGPKDAKDGKRGFVRLSHRERRAKKRNAGAASASAAATSRAGSNSRVSSSAKMDPYDRTLVALGEAEEISQQLIAENEEALAKSHTARYEAASADLRLVHDYIQYQLMSLRVARAEHLISGIQSRAERQEARAQAIMESKLAVLQGKGRPRDADAKTKRNKPKRVAATKKILKKRPNVRKQKQKAKPKSKAASKTPTKQHQRHPARSGTRALRVRQRAAEARQLRNDSLEEARRRVIQSVPGLARLYDGAEASVASIATLGLVESDPEISSLVDAKAAWYRAEMLRTIARAYALSGSYAQALLLLTRAGLFVRQARQSLSLVGIEGSDDSTAQGANQDFPPLITSDTLDAQEKEIASSTRATQREMYLGQHKVIIAGSSGAYAASRRKVAGGGGVATDASRLGTALRDLANKYVDFEDAVDLQQATVIPADVQEELDDELSRILQSARGSTAAQTVQKKPAQAAASAAAKAPAASKTQASEKAAPVKASASASSANPIKVQAAQDEAVASAEGPYDPANDEEDEDDAAAAQQSRGWFGGWFGRK</sequence>
<keyword evidence="7" id="KW-0539">Nucleus</keyword>
<dbReference type="EMBL" id="JAPDMQ010000486">
    <property type="protein sequence ID" value="KAK0523833.1"/>
    <property type="molecule type" value="Genomic_DNA"/>
</dbReference>
<organism evidence="11 12">
    <name type="scientific">Tilletia horrida</name>
    <dbReference type="NCBI Taxonomy" id="155126"/>
    <lineage>
        <taxon>Eukaryota</taxon>
        <taxon>Fungi</taxon>
        <taxon>Dikarya</taxon>
        <taxon>Basidiomycota</taxon>
        <taxon>Ustilaginomycotina</taxon>
        <taxon>Exobasidiomycetes</taxon>
        <taxon>Tilletiales</taxon>
        <taxon>Tilletiaceae</taxon>
        <taxon>Tilletia</taxon>
    </lineage>
</organism>
<evidence type="ECO:0000256" key="5">
    <source>
        <dbReference type="ARBA" id="ARBA00022884"/>
    </source>
</evidence>
<evidence type="ECO:0000256" key="7">
    <source>
        <dbReference type="ARBA" id="ARBA00023242"/>
    </source>
</evidence>
<evidence type="ECO:0000256" key="10">
    <source>
        <dbReference type="SAM" id="MobiDB-lite"/>
    </source>
</evidence>
<dbReference type="GO" id="GO:0008312">
    <property type="term" value="F:7S RNA binding"/>
    <property type="evidence" value="ECO:0007669"/>
    <property type="project" value="InterPro"/>
</dbReference>
<accession>A0AAN6G6Q6</accession>
<gene>
    <name evidence="11" type="primary">SRP68</name>
    <name evidence="11" type="ORF">OC842_006016</name>
</gene>
<feature type="region of interest" description="Disordered" evidence="10">
    <location>
        <begin position="501"/>
        <end position="571"/>
    </location>
</feature>
<comment type="subcellular location">
    <subcellularLocation>
        <location evidence="1">Cytoplasm</location>
    </subcellularLocation>
    <subcellularLocation>
        <location evidence="2">Nucleus</location>
        <location evidence="2">Nucleolus</location>
    </subcellularLocation>
</comment>
<feature type="region of interest" description="Disordered" evidence="10">
    <location>
        <begin position="60"/>
        <end position="106"/>
    </location>
</feature>
<keyword evidence="6" id="KW-0733">Signal recognition particle</keyword>
<dbReference type="GO" id="GO:0006614">
    <property type="term" value="P:SRP-dependent cotranslational protein targeting to membrane"/>
    <property type="evidence" value="ECO:0007669"/>
    <property type="project" value="InterPro"/>
</dbReference>
<protein>
    <recommendedName>
        <fullName evidence="9">Signal recognition particle subunit SRP68</fullName>
    </recommendedName>
</protein>
<dbReference type="InterPro" id="IPR038253">
    <property type="entry name" value="SRP68_N_sf"/>
</dbReference>
<keyword evidence="8" id="KW-0687">Ribonucleoprotein</keyword>
<evidence type="ECO:0000313" key="12">
    <source>
        <dbReference type="Proteomes" id="UP001176521"/>
    </source>
</evidence>
<feature type="compositionally biased region" description="Basic residues" evidence="10">
    <location>
        <begin position="80"/>
        <end position="93"/>
    </location>
</feature>
<dbReference type="CDD" id="cd15481">
    <property type="entry name" value="SRP68-RBD"/>
    <property type="match status" value="1"/>
</dbReference>
<dbReference type="Gene3D" id="1.10.3450.40">
    <property type="entry name" value="Signal recognition particle, SRP68 subunit, RNA-binding domain"/>
    <property type="match status" value="1"/>
</dbReference>
<dbReference type="Proteomes" id="UP001176521">
    <property type="component" value="Unassembled WGS sequence"/>
</dbReference>
<evidence type="ECO:0000256" key="8">
    <source>
        <dbReference type="ARBA" id="ARBA00023274"/>
    </source>
</evidence>
<evidence type="ECO:0000256" key="3">
    <source>
        <dbReference type="ARBA" id="ARBA00009352"/>
    </source>
</evidence>
<dbReference type="InterPro" id="IPR026258">
    <property type="entry name" value="SRP68"/>
</dbReference>
<dbReference type="GO" id="GO:0030942">
    <property type="term" value="F:endoplasmic reticulum signal peptide binding"/>
    <property type="evidence" value="ECO:0007669"/>
    <property type="project" value="InterPro"/>
</dbReference>
<dbReference type="GO" id="GO:0005730">
    <property type="term" value="C:nucleolus"/>
    <property type="evidence" value="ECO:0007669"/>
    <property type="project" value="UniProtKB-SubCell"/>
</dbReference>
<evidence type="ECO:0000256" key="9">
    <source>
        <dbReference type="ARBA" id="ARBA00029498"/>
    </source>
</evidence>
<comment type="caution">
    <text evidence="11">The sequence shown here is derived from an EMBL/GenBank/DDBJ whole genome shotgun (WGS) entry which is preliminary data.</text>
</comment>
<dbReference type="GO" id="GO:0005047">
    <property type="term" value="F:signal recognition particle binding"/>
    <property type="evidence" value="ECO:0007669"/>
    <property type="project" value="InterPro"/>
</dbReference>
<dbReference type="Pfam" id="PF16969">
    <property type="entry name" value="SRP68"/>
    <property type="match status" value="3"/>
</dbReference>
<evidence type="ECO:0000256" key="6">
    <source>
        <dbReference type="ARBA" id="ARBA00023135"/>
    </source>
</evidence>
<evidence type="ECO:0000256" key="4">
    <source>
        <dbReference type="ARBA" id="ARBA00022490"/>
    </source>
</evidence>
<dbReference type="AlphaFoldDB" id="A0AAN6G6Q6"/>
<comment type="similarity">
    <text evidence="3">Belongs to the SRP68 family.</text>
</comment>
<feature type="compositionally biased region" description="Low complexity" evidence="10">
    <location>
        <begin position="386"/>
        <end position="409"/>
    </location>
</feature>